<dbReference type="GO" id="GO:0005783">
    <property type="term" value="C:endoplasmic reticulum"/>
    <property type="evidence" value="ECO:0007669"/>
    <property type="project" value="TreeGrafter"/>
</dbReference>
<dbReference type="GO" id="GO:0000175">
    <property type="term" value="F:3'-5'-RNA exonuclease activity"/>
    <property type="evidence" value="ECO:0007669"/>
    <property type="project" value="TreeGrafter"/>
</dbReference>
<protein>
    <submittedName>
        <fullName evidence="2">Putative polya-specific ribonucle</fullName>
    </submittedName>
</protein>
<dbReference type="InterPro" id="IPR006941">
    <property type="entry name" value="RNase_CAF1"/>
</dbReference>
<organism evidence="2">
    <name type="scientific">Amblyomma triste</name>
    <name type="common">Neotropical tick</name>
    <dbReference type="NCBI Taxonomy" id="251400"/>
    <lineage>
        <taxon>Eukaryota</taxon>
        <taxon>Metazoa</taxon>
        <taxon>Ecdysozoa</taxon>
        <taxon>Arthropoda</taxon>
        <taxon>Chelicerata</taxon>
        <taxon>Arachnida</taxon>
        <taxon>Acari</taxon>
        <taxon>Parasitiformes</taxon>
        <taxon>Ixodida</taxon>
        <taxon>Ixodoidea</taxon>
        <taxon>Ixodidae</taxon>
        <taxon>Amblyomminae</taxon>
        <taxon>Amblyomma</taxon>
    </lineage>
</organism>
<dbReference type="GO" id="GO:0000289">
    <property type="term" value="P:nuclear-transcribed mRNA poly(A) tail shortening"/>
    <property type="evidence" value="ECO:0007669"/>
    <property type="project" value="TreeGrafter"/>
</dbReference>
<evidence type="ECO:0000313" key="2">
    <source>
        <dbReference type="EMBL" id="JAC34575.1"/>
    </source>
</evidence>
<dbReference type="PANTHER" id="PTHR15092:SF22">
    <property type="entry name" value="POLY(A)-SPECIFIC RIBONUCLEASE PNLDC1"/>
    <property type="match status" value="1"/>
</dbReference>
<evidence type="ECO:0000256" key="1">
    <source>
        <dbReference type="ARBA" id="ARBA00008372"/>
    </source>
</evidence>
<dbReference type="Gene3D" id="3.30.420.10">
    <property type="entry name" value="Ribonuclease H-like superfamily/Ribonuclease H"/>
    <property type="match status" value="2"/>
</dbReference>
<proteinExistence type="evidence at transcript level"/>
<name>A0A023GNP6_AMBTT</name>
<dbReference type="GO" id="GO:1990432">
    <property type="term" value="P:siRNA 3'-end processing"/>
    <property type="evidence" value="ECO:0007669"/>
    <property type="project" value="TreeGrafter"/>
</dbReference>
<dbReference type="Pfam" id="PF04857">
    <property type="entry name" value="CAF1"/>
    <property type="match status" value="1"/>
</dbReference>
<dbReference type="PANTHER" id="PTHR15092">
    <property type="entry name" value="POLY A -SPECIFIC RIBONUCLEASE/TARGET OF EGR1, MEMBER 1"/>
    <property type="match status" value="1"/>
</dbReference>
<dbReference type="SUPFAM" id="SSF53098">
    <property type="entry name" value="Ribonuclease H-like"/>
    <property type="match status" value="1"/>
</dbReference>
<dbReference type="GO" id="GO:0005634">
    <property type="term" value="C:nucleus"/>
    <property type="evidence" value="ECO:0007669"/>
    <property type="project" value="TreeGrafter"/>
</dbReference>
<dbReference type="InterPro" id="IPR051181">
    <property type="entry name" value="CAF1_poly(A)_ribonucleases"/>
</dbReference>
<accession>A0A023GNP6</accession>
<dbReference type="GO" id="GO:1990431">
    <property type="term" value="P:priRNA 3'-end processing"/>
    <property type="evidence" value="ECO:0007669"/>
    <property type="project" value="TreeGrafter"/>
</dbReference>
<sequence length="524" mass="57987">MTEVTACNFESLTPEIEAAIAGAAFVAIDTEFTGLVSGPDATPSLFDSIEERYAKLRHTVTNYYVCQLGICTFTQVPGENVYTAKAFTVYLCPRAFGSVDPEFSVQASSVEFLCRNGFDFNKCFYGGVPYANRSFRRALDAYLLNEQYLEKPGLAKLYDSVRHWLNNNDRSKGSSDNSLTLSPHDDLSIPVLMVDLRTRFPGLEFDVKPEGLRVTLPPNCAPTKVATDGRAPTEAELVDAVRGFSRCFETLVSSGKPIVGHNMLLDLLMLYNQFCEPLPPTFAELKAALSAVFPLVYDTKHMSLQIRQTSKWMKTVLSGADLFSVHKALTDVLVPYAPIVKGAPAGLRAHEAGSDAYAAGCVFIKLAHILAHLALQPTHHLSWRHHQEAVKAYANRVNLIRAQYHHINLSNDVDRIIETRPPLLCIRSAERSQVELQTVLARCGTVDVRSLSRQCLLVAVGNFACARDIVEAFRDDPSVKVIKYCPWKHDAVTRTWLWTAAFCGLALSAGCALKLASYHLPVLR</sequence>
<comment type="similarity">
    <text evidence="1">Belongs to the CAF1 family.</text>
</comment>
<dbReference type="InterPro" id="IPR012337">
    <property type="entry name" value="RNaseH-like_sf"/>
</dbReference>
<dbReference type="EMBL" id="GBBM01000843">
    <property type="protein sequence ID" value="JAC34575.1"/>
    <property type="molecule type" value="mRNA"/>
</dbReference>
<dbReference type="AlphaFoldDB" id="A0A023GNP6"/>
<dbReference type="GO" id="GO:0003723">
    <property type="term" value="F:RNA binding"/>
    <property type="evidence" value="ECO:0007669"/>
    <property type="project" value="TreeGrafter"/>
</dbReference>
<dbReference type="InterPro" id="IPR036397">
    <property type="entry name" value="RNaseH_sf"/>
</dbReference>
<reference evidence="2" key="1">
    <citation type="submission" date="2014-03" db="EMBL/GenBank/DDBJ databases">
        <title>The sialotranscriptome of Amblyomma triste, Amblyomma parvum and Amblyomma cajennense ticks, uncovered by 454-based RNA-seq.</title>
        <authorList>
            <person name="Garcia G.R."/>
            <person name="Gardinassi L.G."/>
            <person name="Ribeiro J.M."/>
            <person name="Anatriello E."/>
            <person name="Ferreira B.R."/>
            <person name="Moreira H.N."/>
            <person name="Mafra C."/>
            <person name="Olegario M.M."/>
            <person name="Szabo P.J."/>
            <person name="Miranda-Santos I.K."/>
            <person name="Maruyama S.R."/>
        </authorList>
    </citation>
    <scope>NUCLEOTIDE SEQUENCE</scope>
    <source>
        <strain evidence="2">Mato Grasso do Sul</strain>
        <tissue evidence="2">Salivary glands</tissue>
    </source>
</reference>